<evidence type="ECO:0000313" key="2">
    <source>
        <dbReference type="Proteomes" id="UP000504636"/>
    </source>
</evidence>
<dbReference type="Gene3D" id="3.40.50.450">
    <property type="match status" value="1"/>
</dbReference>
<organism evidence="1">
    <name type="scientific">Mytilinidion resinicola</name>
    <dbReference type="NCBI Taxonomy" id="574789"/>
    <lineage>
        <taxon>Eukaryota</taxon>
        <taxon>Fungi</taxon>
        <taxon>Dikarya</taxon>
        <taxon>Ascomycota</taxon>
        <taxon>Pezizomycotina</taxon>
        <taxon>Dothideomycetes</taxon>
        <taxon>Pleosporomycetidae</taxon>
        <taxon>Mytilinidiales</taxon>
        <taxon>Mytilinidiaceae</taxon>
        <taxon>Mytilinidion</taxon>
    </lineage>
</organism>
<keyword evidence="2" id="KW-1185">Reference proteome</keyword>
<evidence type="ECO:0000313" key="1">
    <source>
        <dbReference type="EMBL" id="KAF2809477.1"/>
    </source>
</evidence>
<gene>
    <name evidence="1 3" type="ORF">BDZ99DRAFT_388495</name>
</gene>
<dbReference type="Proteomes" id="UP000504636">
    <property type="component" value="Unplaced"/>
</dbReference>
<dbReference type="OrthoDB" id="2893324at2759"/>
<dbReference type="RefSeq" id="XP_033576441.1">
    <property type="nucleotide sequence ID" value="XM_033715576.1"/>
</dbReference>
<name>A0A6A6YNN6_9PEZI</name>
<reference evidence="1 3" key="1">
    <citation type="journal article" date="2020" name="Stud. Mycol.">
        <title>101 Dothideomycetes genomes: a test case for predicting lifestyles and emergence of pathogens.</title>
        <authorList>
            <person name="Haridas S."/>
            <person name="Albert R."/>
            <person name="Binder M."/>
            <person name="Bloem J."/>
            <person name="Labutti K."/>
            <person name="Salamov A."/>
            <person name="Andreopoulos B."/>
            <person name="Baker S."/>
            <person name="Barry K."/>
            <person name="Bills G."/>
            <person name="Bluhm B."/>
            <person name="Cannon C."/>
            <person name="Castanera R."/>
            <person name="Culley D."/>
            <person name="Daum C."/>
            <person name="Ezra D."/>
            <person name="Gonzalez J."/>
            <person name="Henrissat B."/>
            <person name="Kuo A."/>
            <person name="Liang C."/>
            <person name="Lipzen A."/>
            <person name="Lutzoni F."/>
            <person name="Magnuson J."/>
            <person name="Mondo S."/>
            <person name="Nolan M."/>
            <person name="Ohm R."/>
            <person name="Pangilinan J."/>
            <person name="Park H.-J."/>
            <person name="Ramirez L."/>
            <person name="Alfaro M."/>
            <person name="Sun H."/>
            <person name="Tritt A."/>
            <person name="Yoshinaga Y."/>
            <person name="Zwiers L.-H."/>
            <person name="Turgeon B."/>
            <person name="Goodwin S."/>
            <person name="Spatafora J."/>
            <person name="Crous P."/>
            <person name="Grigoriev I."/>
        </authorList>
    </citation>
    <scope>NUCLEOTIDE SEQUENCE</scope>
    <source>
        <strain evidence="1 3">CBS 304.34</strain>
    </source>
</reference>
<reference evidence="3" key="2">
    <citation type="submission" date="2020-04" db="EMBL/GenBank/DDBJ databases">
        <authorList>
            <consortium name="NCBI Genome Project"/>
        </authorList>
    </citation>
    <scope>NUCLEOTIDE SEQUENCE</scope>
    <source>
        <strain evidence="3">CBS 304.34</strain>
    </source>
</reference>
<dbReference type="EMBL" id="MU003701">
    <property type="protein sequence ID" value="KAF2809477.1"/>
    <property type="molecule type" value="Genomic_DNA"/>
</dbReference>
<sequence length="51" mass="5931">EINQLEASDIIIFYFKLSTISPISLLELGLYTDSKKLVVYYPKGFYRRGNI</sequence>
<dbReference type="AlphaFoldDB" id="A0A6A6YNN6"/>
<feature type="non-terminal residue" evidence="1">
    <location>
        <position position="1"/>
    </location>
</feature>
<evidence type="ECO:0000313" key="3">
    <source>
        <dbReference type="RefSeq" id="XP_033576441.1"/>
    </source>
</evidence>
<dbReference type="Pfam" id="PF15891">
    <property type="entry name" value="Nuc_deoxyri_tr2"/>
    <property type="match status" value="1"/>
</dbReference>
<proteinExistence type="predicted"/>
<reference evidence="3" key="3">
    <citation type="submission" date="2025-04" db="UniProtKB">
        <authorList>
            <consortium name="RefSeq"/>
        </authorList>
    </citation>
    <scope>IDENTIFICATION</scope>
    <source>
        <strain evidence="3">CBS 304.34</strain>
    </source>
</reference>
<dbReference type="InterPro" id="IPR039470">
    <property type="entry name" value="Nuc_deoxyri_tr2"/>
</dbReference>
<protein>
    <submittedName>
        <fullName evidence="1 3">Uncharacterized protein</fullName>
    </submittedName>
</protein>
<dbReference type="GeneID" id="54456469"/>
<accession>A0A6A6YNN6</accession>